<dbReference type="EMBL" id="UINC01177852">
    <property type="protein sequence ID" value="SVD85704.1"/>
    <property type="molecule type" value="Genomic_DNA"/>
</dbReference>
<organism evidence="1">
    <name type="scientific">marine metagenome</name>
    <dbReference type="NCBI Taxonomy" id="408172"/>
    <lineage>
        <taxon>unclassified sequences</taxon>
        <taxon>metagenomes</taxon>
        <taxon>ecological metagenomes</taxon>
    </lineage>
</organism>
<accession>A0A382YR72</accession>
<sequence>MENILIINGPMSGISPTIVVNPTNTLVI</sequence>
<protein>
    <submittedName>
        <fullName evidence="1">Uncharacterized protein</fullName>
    </submittedName>
</protein>
<name>A0A382YR72_9ZZZZ</name>
<dbReference type="AlphaFoldDB" id="A0A382YR72"/>
<evidence type="ECO:0000313" key="1">
    <source>
        <dbReference type="EMBL" id="SVD85704.1"/>
    </source>
</evidence>
<reference evidence="1" key="1">
    <citation type="submission" date="2018-05" db="EMBL/GenBank/DDBJ databases">
        <authorList>
            <person name="Lanie J.A."/>
            <person name="Ng W.-L."/>
            <person name="Kazmierczak K.M."/>
            <person name="Andrzejewski T.M."/>
            <person name="Davidsen T.M."/>
            <person name="Wayne K.J."/>
            <person name="Tettelin H."/>
            <person name="Glass J.I."/>
            <person name="Rusch D."/>
            <person name="Podicherti R."/>
            <person name="Tsui H.-C.T."/>
            <person name="Winkler M.E."/>
        </authorList>
    </citation>
    <scope>NUCLEOTIDE SEQUENCE</scope>
</reference>
<gene>
    <name evidence="1" type="ORF">METZ01_LOCUS438558</name>
</gene>
<proteinExistence type="predicted"/>